<accession>A0ABU0CXB3</accession>
<dbReference type="Gene3D" id="2.60.120.860">
    <property type="match status" value="1"/>
</dbReference>
<dbReference type="InterPro" id="IPR008841">
    <property type="entry name" value="Siphovirus-type_tail_N"/>
</dbReference>
<gene>
    <name evidence="3" type="ORF">J2S00_003080</name>
</gene>
<dbReference type="EMBL" id="JAUSUQ010000012">
    <property type="protein sequence ID" value="MDQ0340275.1"/>
    <property type="molecule type" value="Genomic_DNA"/>
</dbReference>
<dbReference type="Gene3D" id="2.40.30.200">
    <property type="match status" value="1"/>
</dbReference>
<evidence type="ECO:0000313" key="4">
    <source>
        <dbReference type="Proteomes" id="UP001232445"/>
    </source>
</evidence>
<reference evidence="3 4" key="1">
    <citation type="submission" date="2023-07" db="EMBL/GenBank/DDBJ databases">
        <title>Genomic Encyclopedia of Type Strains, Phase IV (KMG-IV): sequencing the most valuable type-strain genomes for metagenomic binning, comparative biology and taxonomic classification.</title>
        <authorList>
            <person name="Goeker M."/>
        </authorList>
    </citation>
    <scope>NUCLEOTIDE SEQUENCE [LARGE SCALE GENOMIC DNA]</scope>
    <source>
        <strain evidence="3 4">DSM 17740</strain>
    </source>
</reference>
<dbReference type="Pfam" id="PF05709">
    <property type="entry name" value="Sipho_tail"/>
    <property type="match status" value="1"/>
</dbReference>
<dbReference type="Proteomes" id="UP001232445">
    <property type="component" value="Unassembled WGS sequence"/>
</dbReference>
<evidence type="ECO:0000259" key="1">
    <source>
        <dbReference type="Pfam" id="PF05709"/>
    </source>
</evidence>
<dbReference type="InterPro" id="IPR054738">
    <property type="entry name" value="Siphovirus-type_tail_C"/>
</dbReference>
<proteinExistence type="predicted"/>
<evidence type="ECO:0000313" key="3">
    <source>
        <dbReference type="EMBL" id="MDQ0340275.1"/>
    </source>
</evidence>
<name>A0ABU0CXB3_9BACI</name>
<dbReference type="NCBIfam" id="TIGR01633">
    <property type="entry name" value="phi3626_gp14_N"/>
    <property type="match status" value="1"/>
</dbReference>
<keyword evidence="4" id="KW-1185">Reference proteome</keyword>
<comment type="caution">
    <text evidence="3">The sequence shown here is derived from an EMBL/GenBank/DDBJ whole genome shotgun (WGS) entry which is preliminary data.</text>
</comment>
<protein>
    <submittedName>
        <fullName evidence="3">Phage tail component-like protein</fullName>
    </submittedName>
</protein>
<feature type="domain" description="Siphovirus-type tail component RIFT-related" evidence="1">
    <location>
        <begin position="4"/>
        <end position="95"/>
    </location>
</feature>
<feature type="domain" description="Siphovirus-type tail component C-terminal" evidence="2">
    <location>
        <begin position="369"/>
        <end position="449"/>
    </location>
</feature>
<dbReference type="InterPro" id="IPR006520">
    <property type="entry name" value="Dit_BPSPP_N"/>
</dbReference>
<sequence length="450" mass="50487">MRRNLLTVPGKPGAYLQSSEVEPVVIHQPIGFDATDDVHALQLKDELATWLITDEPVPLQFDDEPGRTYYAVVQNTLEDFTRFMNFRQGTIQFLCLDPYSYGPELTATFPSDVVTLTNNGTAPADPIFELEVLQPVTFALIQNQEDEYMMIGKPIDIDSIVVDEYELIKHDTMSTTTGWTTGDQVDGGIVTGEMVSQGNRFVASSFGTAQSGWHGPALKTSLSETLQDFRVEALIENMNASGVGRVEIYLLDVNNNAIAKMAMKDTSLSTPRNFGEIRAGGLSDGKYIIAESPITSSGRLMWNDFDGIVRVERVGNEWLAHIGKITDGRHHSRRTVRFTDIEEKYMQQVAQIQVHIATSGGHTPTQMSIKDIKVWKVNKLEDNEIPYIAHPGDVITFDHKSEELLINGEDRTELKDFGATYFKLKQGFNQLVVYPSDSFNVSVRYRERYL</sequence>
<organism evidence="3 4">
    <name type="scientific">Caldalkalibacillus uzonensis</name>
    <dbReference type="NCBI Taxonomy" id="353224"/>
    <lineage>
        <taxon>Bacteria</taxon>
        <taxon>Bacillati</taxon>
        <taxon>Bacillota</taxon>
        <taxon>Bacilli</taxon>
        <taxon>Bacillales</taxon>
        <taxon>Bacillaceae</taxon>
        <taxon>Caldalkalibacillus</taxon>
    </lineage>
</organism>
<dbReference type="Pfam" id="PF22768">
    <property type="entry name" value="SPP1_Dit"/>
    <property type="match status" value="1"/>
</dbReference>
<evidence type="ECO:0000259" key="2">
    <source>
        <dbReference type="Pfam" id="PF22768"/>
    </source>
</evidence>